<keyword evidence="10" id="KW-0539">Nucleus</keyword>
<keyword evidence="6" id="KW-0562">Pair-rule protein</keyword>
<dbReference type="FunFam" id="3.30.160.60:FF:000311">
    <property type="entry name" value="protein odd-skipped-related 2 isoform X1"/>
    <property type="match status" value="1"/>
</dbReference>
<dbReference type="Proteomes" id="UP001497623">
    <property type="component" value="Unassembled WGS sequence"/>
</dbReference>
<dbReference type="GO" id="GO:0008270">
    <property type="term" value="F:zinc ion binding"/>
    <property type="evidence" value="ECO:0007669"/>
    <property type="project" value="UniProtKB-KW"/>
</dbReference>
<dbReference type="SUPFAM" id="SSF57667">
    <property type="entry name" value="beta-beta-alpha zinc fingers"/>
    <property type="match status" value="2"/>
</dbReference>
<gene>
    <name evidence="13" type="ORF">MNOR_LOCUS26894</name>
</gene>
<feature type="domain" description="C2H2-type" evidence="12">
    <location>
        <begin position="142"/>
        <end position="169"/>
    </location>
</feature>
<dbReference type="FunFam" id="3.30.160.60:FF:000870">
    <property type="entry name" value="zinc finger protein 197 isoform X1"/>
    <property type="match status" value="1"/>
</dbReference>
<dbReference type="GO" id="GO:0000977">
    <property type="term" value="F:RNA polymerase II transcription regulatory region sequence-specific DNA binding"/>
    <property type="evidence" value="ECO:0007669"/>
    <property type="project" value="TreeGrafter"/>
</dbReference>
<evidence type="ECO:0000256" key="3">
    <source>
        <dbReference type="ARBA" id="ARBA00022723"/>
    </source>
</evidence>
<dbReference type="GO" id="GO:0007366">
    <property type="term" value="P:periodic partitioning by pair rule gene"/>
    <property type="evidence" value="ECO:0007669"/>
    <property type="project" value="UniProtKB-KW"/>
</dbReference>
<evidence type="ECO:0000256" key="4">
    <source>
        <dbReference type="ARBA" id="ARBA00022737"/>
    </source>
</evidence>
<keyword evidence="14" id="KW-1185">Reference proteome</keyword>
<dbReference type="AlphaFoldDB" id="A0AAV2RQJ5"/>
<dbReference type="InterPro" id="IPR050717">
    <property type="entry name" value="C2H2-ZF_Transcription_Reg"/>
</dbReference>
<name>A0AAV2RQJ5_MEGNR</name>
<dbReference type="SMART" id="SM00355">
    <property type="entry name" value="ZnF_C2H2"/>
    <property type="match status" value="3"/>
</dbReference>
<dbReference type="Pfam" id="PF00096">
    <property type="entry name" value="zf-C2H2"/>
    <property type="match status" value="3"/>
</dbReference>
<evidence type="ECO:0000256" key="7">
    <source>
        <dbReference type="ARBA" id="ARBA00022833"/>
    </source>
</evidence>
<dbReference type="Gene3D" id="3.30.160.60">
    <property type="entry name" value="Classic Zinc Finger"/>
    <property type="match status" value="3"/>
</dbReference>
<accession>A0AAV2RQJ5</accession>
<dbReference type="FunFam" id="3.30.160.60:FF:000958">
    <property type="entry name" value="Odd skipped"/>
    <property type="match status" value="1"/>
</dbReference>
<keyword evidence="7" id="KW-0862">Zinc</keyword>
<dbReference type="InterPro" id="IPR036236">
    <property type="entry name" value="Znf_C2H2_sf"/>
</dbReference>
<dbReference type="PROSITE" id="PS00028">
    <property type="entry name" value="ZINC_FINGER_C2H2_1"/>
    <property type="match status" value="3"/>
</dbReference>
<evidence type="ECO:0000256" key="11">
    <source>
        <dbReference type="PROSITE-ProRule" id="PRU00042"/>
    </source>
</evidence>
<evidence type="ECO:0000313" key="13">
    <source>
        <dbReference type="EMBL" id="CAL4131858.1"/>
    </source>
</evidence>
<dbReference type="GO" id="GO:0000981">
    <property type="term" value="F:DNA-binding transcription factor activity, RNA polymerase II-specific"/>
    <property type="evidence" value="ECO:0007669"/>
    <property type="project" value="TreeGrafter"/>
</dbReference>
<feature type="domain" description="C2H2-type" evidence="12">
    <location>
        <begin position="114"/>
        <end position="141"/>
    </location>
</feature>
<evidence type="ECO:0000256" key="8">
    <source>
        <dbReference type="ARBA" id="ARBA00023015"/>
    </source>
</evidence>
<dbReference type="InterPro" id="IPR013087">
    <property type="entry name" value="Znf_C2H2_type"/>
</dbReference>
<dbReference type="PANTHER" id="PTHR14196:SF0">
    <property type="entry name" value="PROTEIN BOWEL"/>
    <property type="match status" value="1"/>
</dbReference>
<keyword evidence="3" id="KW-0479">Metal-binding</keyword>
<reference evidence="13 14" key="1">
    <citation type="submission" date="2024-05" db="EMBL/GenBank/DDBJ databases">
        <authorList>
            <person name="Wallberg A."/>
        </authorList>
    </citation>
    <scope>NUCLEOTIDE SEQUENCE [LARGE SCALE GENOMIC DNA]</scope>
</reference>
<evidence type="ECO:0000256" key="6">
    <source>
        <dbReference type="ARBA" id="ARBA00022788"/>
    </source>
</evidence>
<feature type="domain" description="C2H2-type" evidence="12">
    <location>
        <begin position="170"/>
        <end position="197"/>
    </location>
</feature>
<keyword evidence="5 11" id="KW-0863">Zinc-finger</keyword>
<evidence type="ECO:0000256" key="10">
    <source>
        <dbReference type="ARBA" id="ARBA00023242"/>
    </source>
</evidence>
<evidence type="ECO:0000256" key="5">
    <source>
        <dbReference type="ARBA" id="ARBA00022771"/>
    </source>
</evidence>
<comment type="subcellular location">
    <subcellularLocation>
        <location evidence="1">Nucleus</location>
    </subcellularLocation>
</comment>
<dbReference type="PROSITE" id="PS50157">
    <property type="entry name" value="ZINC_FINGER_C2H2_2"/>
    <property type="match status" value="3"/>
</dbReference>
<proteinExistence type="predicted"/>
<evidence type="ECO:0000256" key="1">
    <source>
        <dbReference type="ARBA" id="ARBA00004123"/>
    </source>
</evidence>
<keyword evidence="4" id="KW-0677">Repeat</keyword>
<evidence type="ECO:0000256" key="2">
    <source>
        <dbReference type="ARBA" id="ARBA00022473"/>
    </source>
</evidence>
<keyword evidence="9" id="KW-0804">Transcription</keyword>
<dbReference type="PANTHER" id="PTHR14196">
    <property type="entry name" value="ODD-SKIPPED - RELATED"/>
    <property type="match status" value="1"/>
</dbReference>
<keyword evidence="2" id="KW-0217">Developmental protein</keyword>
<comment type="caution">
    <text evidence="13">The sequence shown here is derived from an EMBL/GenBank/DDBJ whole genome shotgun (WGS) entry which is preliminary data.</text>
</comment>
<dbReference type="EMBL" id="CAXKWB010027492">
    <property type="protein sequence ID" value="CAL4131858.1"/>
    <property type="molecule type" value="Genomic_DNA"/>
</dbReference>
<keyword evidence="8" id="KW-0805">Transcription regulation</keyword>
<organism evidence="13 14">
    <name type="scientific">Meganyctiphanes norvegica</name>
    <name type="common">Northern krill</name>
    <name type="synonym">Thysanopoda norvegica</name>
    <dbReference type="NCBI Taxonomy" id="48144"/>
    <lineage>
        <taxon>Eukaryota</taxon>
        <taxon>Metazoa</taxon>
        <taxon>Ecdysozoa</taxon>
        <taxon>Arthropoda</taxon>
        <taxon>Crustacea</taxon>
        <taxon>Multicrustacea</taxon>
        <taxon>Malacostraca</taxon>
        <taxon>Eumalacostraca</taxon>
        <taxon>Eucarida</taxon>
        <taxon>Euphausiacea</taxon>
        <taxon>Euphausiidae</taxon>
        <taxon>Meganyctiphanes</taxon>
    </lineage>
</organism>
<sequence>MDFSVLLAALPKEGSSADGGTVGSAFTPLKKGSQQGPTLPGLSFIPPTVVAGNPYVGQCGVDPRIIGALRTSLGLGFRHNILPWAALGGAPDLAAMSRLLVTSGGRLSRPKKRYICKFCQREFTKSYNLLIHERTHTGERPYPCDVCGKAFRRQDHLRDHKYIHSKDKPFKCDICDKGFCQNRTLAVHKAQHHHDTPTAVPSPLRMPAAGASPPLSTVSMDDCDLDVDILNIHDDDVHVEDLVQTVLEEGTTQMFNDQRNMFTVNNISSVSASKKLGFSIADIMSR</sequence>
<evidence type="ECO:0000256" key="9">
    <source>
        <dbReference type="ARBA" id="ARBA00023163"/>
    </source>
</evidence>
<evidence type="ECO:0000313" key="14">
    <source>
        <dbReference type="Proteomes" id="UP001497623"/>
    </source>
</evidence>
<dbReference type="GO" id="GO:0005634">
    <property type="term" value="C:nucleus"/>
    <property type="evidence" value="ECO:0007669"/>
    <property type="project" value="UniProtKB-SubCell"/>
</dbReference>
<protein>
    <recommendedName>
        <fullName evidence="12">C2H2-type domain-containing protein</fullName>
    </recommendedName>
</protein>
<evidence type="ECO:0000259" key="12">
    <source>
        <dbReference type="PROSITE" id="PS50157"/>
    </source>
</evidence>